<dbReference type="AlphaFoldDB" id="A0AB37UK44"/>
<comment type="caution">
    <text evidence="2">The sequence shown here is derived from an EMBL/GenBank/DDBJ whole genome shotgun (WGS) entry which is preliminary data.</text>
</comment>
<dbReference type="Gene3D" id="3.90.20.10">
    <property type="match status" value="1"/>
</dbReference>
<name>A0AB37UK44_9CYAN</name>
<evidence type="ECO:0000256" key="1">
    <source>
        <dbReference type="SAM" id="Coils"/>
    </source>
</evidence>
<dbReference type="Proteomes" id="UP000282574">
    <property type="component" value="Unassembled WGS sequence"/>
</dbReference>
<protein>
    <submittedName>
        <fullName evidence="2">Uncharacterized protein</fullName>
    </submittedName>
</protein>
<evidence type="ECO:0000313" key="2">
    <source>
        <dbReference type="EMBL" id="RUT11728.1"/>
    </source>
</evidence>
<accession>A0AB37UK44</accession>
<dbReference type="EMBL" id="RSCK01000021">
    <property type="protein sequence ID" value="RUT11728.1"/>
    <property type="molecule type" value="Genomic_DNA"/>
</dbReference>
<dbReference type="RefSeq" id="WP_106171409.1">
    <property type="nucleotide sequence ID" value="NZ_JAVKZF010000002.1"/>
</dbReference>
<proteinExistence type="predicted"/>
<keyword evidence="1" id="KW-0175">Coiled coil</keyword>
<gene>
    <name evidence="2" type="ORF">DSM107010_29050</name>
</gene>
<organism evidence="2 3">
    <name type="scientific">Chroococcidiopsis cubana SAG 39.79</name>
    <dbReference type="NCBI Taxonomy" id="388085"/>
    <lineage>
        <taxon>Bacteria</taxon>
        <taxon>Bacillati</taxon>
        <taxon>Cyanobacteriota</taxon>
        <taxon>Cyanophyceae</taxon>
        <taxon>Chroococcidiopsidales</taxon>
        <taxon>Chroococcidiopsidaceae</taxon>
        <taxon>Chroococcidiopsis</taxon>
    </lineage>
</organism>
<keyword evidence="3" id="KW-1185">Reference proteome</keyword>
<feature type="coiled-coil region" evidence="1">
    <location>
        <begin position="74"/>
        <end position="133"/>
    </location>
</feature>
<sequence>MLAFTGIGLVPLLLAGGAAAAIGSFIFGGPSEEELHYKAKQQVYDLGFKKFNESAEEIFNKIEENIASVFYNRVEQAEQVIEQLISSHENILEQQNKVHKETLEQREAEKAFISQQRRKLEQLQNEIDAILSQCVG</sequence>
<evidence type="ECO:0000313" key="3">
    <source>
        <dbReference type="Proteomes" id="UP000282574"/>
    </source>
</evidence>
<reference evidence="2 3" key="1">
    <citation type="journal article" date="2019" name="Genome Biol. Evol.">
        <title>Day and night: Metabolic profiles and evolutionary relationships of six axenic non-marine cyanobacteria.</title>
        <authorList>
            <person name="Will S.E."/>
            <person name="Henke P."/>
            <person name="Boedeker C."/>
            <person name="Huang S."/>
            <person name="Brinkmann H."/>
            <person name="Rohde M."/>
            <person name="Jarek M."/>
            <person name="Friedl T."/>
            <person name="Seufert S."/>
            <person name="Schumacher M."/>
            <person name="Overmann J."/>
            <person name="Neumann-Schaal M."/>
            <person name="Petersen J."/>
        </authorList>
    </citation>
    <scope>NUCLEOTIDE SEQUENCE [LARGE SCALE GENOMIC DNA]</scope>
    <source>
        <strain evidence="2 3">SAG 39.79</strain>
    </source>
</reference>